<name>A0ACD5UJN4_AVESA</name>
<dbReference type="EnsemblPlants" id="AVESA.00010b.r2.2AG0258170.1">
    <property type="protein sequence ID" value="AVESA.00010b.r2.2AG0258170.1.CDS.1"/>
    <property type="gene ID" value="AVESA.00010b.r2.2AG0258170"/>
</dbReference>
<sequence>MPRAAAAAAATSAVLDNDDLLGEILLRLAFPTSLVRAALVCKRLLRLASAPAFLRHFRHLHPPHLLGFYVTTRTNPPRFVPMPQPPELASVIRRASFDLDTTGRGSVCYCWNGLLLVTSEWRAIYTRRVLCPLYSARYLATLPSLPETDIHDGFTYSRCEILPNGRGGDGMPYFYFAIGWCNKEEQSVLDVYVLQDDIWAIFASVITEIPRIDLLLPNSLIVSDRIYNMACVGGSNRLVSLDLSSSCLSLVNLPEEVEFKRTELSLENDYSEVHLNHVKGSQLRIWLHMVDNDDGLANWLLVNTICLHEICANYMIPTSVLEDVGDSKLLVYAAGVDSGLFFMEKDEVLYLFDIKHKTVKKVFEATREDKHLDEVTPFMMVWPPKFPGMTDEGCDPI</sequence>
<accession>A0ACD5UJN4</accession>
<reference evidence="1" key="2">
    <citation type="submission" date="2025-09" db="UniProtKB">
        <authorList>
            <consortium name="EnsemblPlants"/>
        </authorList>
    </citation>
    <scope>IDENTIFICATION</scope>
</reference>
<organism evidence="1 2">
    <name type="scientific">Avena sativa</name>
    <name type="common">Oat</name>
    <dbReference type="NCBI Taxonomy" id="4498"/>
    <lineage>
        <taxon>Eukaryota</taxon>
        <taxon>Viridiplantae</taxon>
        <taxon>Streptophyta</taxon>
        <taxon>Embryophyta</taxon>
        <taxon>Tracheophyta</taxon>
        <taxon>Spermatophyta</taxon>
        <taxon>Magnoliopsida</taxon>
        <taxon>Liliopsida</taxon>
        <taxon>Poales</taxon>
        <taxon>Poaceae</taxon>
        <taxon>BOP clade</taxon>
        <taxon>Pooideae</taxon>
        <taxon>Poodae</taxon>
        <taxon>Poeae</taxon>
        <taxon>Poeae Chloroplast Group 1 (Aveneae type)</taxon>
        <taxon>Aveninae</taxon>
        <taxon>Avena</taxon>
    </lineage>
</organism>
<reference evidence="1" key="1">
    <citation type="submission" date="2021-05" db="EMBL/GenBank/DDBJ databases">
        <authorList>
            <person name="Scholz U."/>
            <person name="Mascher M."/>
            <person name="Fiebig A."/>
        </authorList>
    </citation>
    <scope>NUCLEOTIDE SEQUENCE [LARGE SCALE GENOMIC DNA]</scope>
</reference>
<evidence type="ECO:0000313" key="1">
    <source>
        <dbReference type="EnsemblPlants" id="AVESA.00010b.r2.2AG0258170.1.CDS.1"/>
    </source>
</evidence>
<evidence type="ECO:0000313" key="2">
    <source>
        <dbReference type="Proteomes" id="UP001732700"/>
    </source>
</evidence>
<proteinExistence type="predicted"/>
<keyword evidence="2" id="KW-1185">Reference proteome</keyword>
<dbReference type="Proteomes" id="UP001732700">
    <property type="component" value="Chromosome 2A"/>
</dbReference>
<protein>
    <submittedName>
        <fullName evidence="1">Uncharacterized protein</fullName>
    </submittedName>
</protein>